<dbReference type="InterPro" id="IPR035985">
    <property type="entry name" value="Ubiquitin-activating_enz"/>
</dbReference>
<dbReference type="PANTHER" id="PTHR10953:SF102">
    <property type="entry name" value="ADENYLYLTRANSFERASE AND SULFURTRANSFERASE MOCS3"/>
    <property type="match status" value="1"/>
</dbReference>
<dbReference type="SUPFAM" id="SSF52821">
    <property type="entry name" value="Rhodanese/Cell cycle control phosphatase"/>
    <property type="match status" value="1"/>
</dbReference>
<evidence type="ECO:0000313" key="3">
    <source>
        <dbReference type="Proteomes" id="UP001161405"/>
    </source>
</evidence>
<protein>
    <submittedName>
        <fullName evidence="2">Molybdopterin biosynthesis protein MoeB</fullName>
    </submittedName>
</protein>
<name>A0ABQ5UQJ9_9HYPH</name>
<dbReference type="Pfam" id="PF00899">
    <property type="entry name" value="ThiF"/>
    <property type="match status" value="1"/>
</dbReference>
<dbReference type="Gene3D" id="3.40.50.720">
    <property type="entry name" value="NAD(P)-binding Rossmann-like Domain"/>
    <property type="match status" value="1"/>
</dbReference>
<sequence length="319" mass="33628">MSRYQRQEQMAQIGIEGQAKLGAAHVVLVGAGGLGHPVASYLTGAGVGRLTIIDHDLVELSNLHRQVCFDEADIGRLKAIVLAEKCVAQNRQIAVMSRPERLEPDNVVAHCTDADLIIDAADSFAVTYILSDFCRDHGVPLISASVLGFEGYVGAFCGEHAPSVRAVFPQMPKGAQNCASAGVSGPAVGAIGAVQAQMAFNLIAGIEPNPLGAMVRFDFQRFTSSRFSFGKAPEPKAGFGFISASQIGGDDRVIELRSEKESSIAVTPSALRVDIEEIPDIGSVSKRTVICCRSGLRAWNAALQLQAKGQAEIALVAAG</sequence>
<comment type="caution">
    <text evidence="2">The sequence shown here is derived from an EMBL/GenBank/DDBJ whole genome shotgun (WGS) entry which is preliminary data.</text>
</comment>
<accession>A0ABQ5UQJ9</accession>
<gene>
    <name evidence="2" type="ORF">GCM10007879_09730</name>
</gene>
<proteinExistence type="predicted"/>
<reference evidence="2" key="1">
    <citation type="journal article" date="2014" name="Int. J. Syst. Evol. Microbiol.">
        <title>Complete genome of a new Firmicutes species belonging to the dominant human colonic microbiota ('Ruminococcus bicirculans') reveals two chromosomes and a selective capacity to utilize plant glucans.</title>
        <authorList>
            <consortium name="NISC Comparative Sequencing Program"/>
            <person name="Wegmann U."/>
            <person name="Louis P."/>
            <person name="Goesmann A."/>
            <person name="Henrissat B."/>
            <person name="Duncan S.H."/>
            <person name="Flint H.J."/>
        </authorList>
    </citation>
    <scope>NUCLEOTIDE SEQUENCE</scope>
    <source>
        <strain evidence="2">NBRC 107169</strain>
    </source>
</reference>
<dbReference type="InterPro" id="IPR036873">
    <property type="entry name" value="Rhodanese-like_dom_sf"/>
</dbReference>
<dbReference type="EMBL" id="BSNI01000002">
    <property type="protein sequence ID" value="GLQ16724.1"/>
    <property type="molecule type" value="Genomic_DNA"/>
</dbReference>
<dbReference type="CDD" id="cd00757">
    <property type="entry name" value="ThiF_MoeB_HesA_family"/>
    <property type="match status" value="1"/>
</dbReference>
<dbReference type="InterPro" id="IPR000594">
    <property type="entry name" value="ThiF_NAD_FAD-bd"/>
</dbReference>
<dbReference type="SUPFAM" id="SSF69572">
    <property type="entry name" value="Activating enzymes of the ubiquitin-like proteins"/>
    <property type="match status" value="1"/>
</dbReference>
<reference evidence="2" key="2">
    <citation type="submission" date="2023-01" db="EMBL/GenBank/DDBJ databases">
        <title>Draft genome sequence of Maritalea porphyrae strain NBRC 107169.</title>
        <authorList>
            <person name="Sun Q."/>
            <person name="Mori K."/>
        </authorList>
    </citation>
    <scope>NUCLEOTIDE SEQUENCE</scope>
    <source>
        <strain evidence="2">NBRC 107169</strain>
    </source>
</reference>
<dbReference type="Proteomes" id="UP001161405">
    <property type="component" value="Unassembled WGS sequence"/>
</dbReference>
<organism evidence="2 3">
    <name type="scientific">Maritalea porphyrae</name>
    <dbReference type="NCBI Taxonomy" id="880732"/>
    <lineage>
        <taxon>Bacteria</taxon>
        <taxon>Pseudomonadati</taxon>
        <taxon>Pseudomonadota</taxon>
        <taxon>Alphaproteobacteria</taxon>
        <taxon>Hyphomicrobiales</taxon>
        <taxon>Devosiaceae</taxon>
        <taxon>Maritalea</taxon>
    </lineage>
</organism>
<dbReference type="PANTHER" id="PTHR10953">
    <property type="entry name" value="UBIQUITIN-ACTIVATING ENZYME E1"/>
    <property type="match status" value="1"/>
</dbReference>
<evidence type="ECO:0000259" key="1">
    <source>
        <dbReference type="Pfam" id="PF00899"/>
    </source>
</evidence>
<dbReference type="InterPro" id="IPR045886">
    <property type="entry name" value="ThiF/MoeB/HesA"/>
</dbReference>
<evidence type="ECO:0000313" key="2">
    <source>
        <dbReference type="EMBL" id="GLQ16724.1"/>
    </source>
</evidence>
<dbReference type="RefSeq" id="WP_284362434.1">
    <property type="nucleotide sequence ID" value="NZ_BSNI01000002.1"/>
</dbReference>
<keyword evidence="3" id="KW-1185">Reference proteome</keyword>
<feature type="domain" description="THIF-type NAD/FAD binding fold" evidence="1">
    <location>
        <begin position="4"/>
        <end position="229"/>
    </location>
</feature>